<reference evidence="3" key="1">
    <citation type="submission" date="2015-11" db="EMBL/GenBank/DDBJ databases">
        <title>De novo transcriptome assembly of four potential Pierce s Disease insect vectors from Arizona vineyards.</title>
        <authorList>
            <person name="Tassone E.E."/>
        </authorList>
    </citation>
    <scope>NUCLEOTIDE SEQUENCE</scope>
</reference>
<name>A0A1B6MDM9_9HEMI</name>
<dbReference type="SUPFAM" id="SSF50494">
    <property type="entry name" value="Trypsin-like serine proteases"/>
    <property type="match status" value="1"/>
</dbReference>
<protein>
    <recommendedName>
        <fullName evidence="2">Peptidase S1 domain-containing protein</fullName>
    </recommendedName>
</protein>
<feature type="domain" description="Peptidase S1" evidence="2">
    <location>
        <begin position="160"/>
        <end position="435"/>
    </location>
</feature>
<evidence type="ECO:0000259" key="2">
    <source>
        <dbReference type="PROSITE" id="PS50240"/>
    </source>
</evidence>
<gene>
    <name evidence="3" type="ORF">g.52735</name>
</gene>
<proteinExistence type="predicted"/>
<organism evidence="3">
    <name type="scientific">Graphocephala atropunctata</name>
    <dbReference type="NCBI Taxonomy" id="36148"/>
    <lineage>
        <taxon>Eukaryota</taxon>
        <taxon>Metazoa</taxon>
        <taxon>Ecdysozoa</taxon>
        <taxon>Arthropoda</taxon>
        <taxon>Hexapoda</taxon>
        <taxon>Insecta</taxon>
        <taxon>Pterygota</taxon>
        <taxon>Neoptera</taxon>
        <taxon>Paraneoptera</taxon>
        <taxon>Hemiptera</taxon>
        <taxon>Auchenorrhyncha</taxon>
        <taxon>Membracoidea</taxon>
        <taxon>Cicadellidae</taxon>
        <taxon>Cicadellinae</taxon>
        <taxon>Cicadellini</taxon>
        <taxon>Graphocephala</taxon>
    </lineage>
</organism>
<feature type="non-terminal residue" evidence="3">
    <location>
        <position position="449"/>
    </location>
</feature>
<dbReference type="InterPro" id="IPR001254">
    <property type="entry name" value="Trypsin_dom"/>
</dbReference>
<dbReference type="InterPro" id="IPR018114">
    <property type="entry name" value="TRYPSIN_HIS"/>
</dbReference>
<dbReference type="PANTHER" id="PTHR24271:SF50">
    <property type="match status" value="1"/>
</dbReference>
<evidence type="ECO:0000313" key="3">
    <source>
        <dbReference type="EMBL" id="JAT33994.1"/>
    </source>
</evidence>
<dbReference type="PANTHER" id="PTHR24271">
    <property type="entry name" value="KALLIKREIN-RELATED"/>
    <property type="match status" value="1"/>
</dbReference>
<dbReference type="InterPro" id="IPR043504">
    <property type="entry name" value="Peptidase_S1_PA_chymotrypsin"/>
</dbReference>
<sequence length="449" mass="50762">PKVKISVMPICVSVVNITKFVLKYVNFSIHCHNMCELHFPIFILVWLSVHHSYLVPFKYEEGPSEISSGTVLNISTVVSTDYFGRMFITNQTLKGNKRKQHSVMLNNNFNQSDELKDVSQENDQRESLSIKVRYSGVKIANSDSIKVNQDQDLSNLTLDDVSGHYNDLSLQFEQRAREDAYNVSSPRQSPYSVLLVMYINTIPTSKCTGTLLTDQWVLSAAHCVSIEGITSVTVYAGGHSFQEIHNCKPAKGSQTLKSFELHPHPKYADGGEYDISLIKTQRKFKMTDTVNTIKISTKPWNYHSYFNCSFTEFGDVKIVEKMIEDGARKTHFLLVKKPCPCSYRMKALIKDPMQGKPWICSKPKEDFGLCNGNSGGGLVCNGEVKALARHLLFGFENTKTCEISKFPKLECGSRSTFGVFEDTCPYLGWINSYVKLYIDSYISPVCRQD</sequence>
<dbReference type="GO" id="GO:0004252">
    <property type="term" value="F:serine-type endopeptidase activity"/>
    <property type="evidence" value="ECO:0007669"/>
    <property type="project" value="InterPro"/>
</dbReference>
<dbReference type="InterPro" id="IPR009003">
    <property type="entry name" value="Peptidase_S1_PA"/>
</dbReference>
<dbReference type="InterPro" id="IPR001314">
    <property type="entry name" value="Peptidase_S1A"/>
</dbReference>
<dbReference type="EMBL" id="GEBQ01005983">
    <property type="protein sequence ID" value="JAT33994.1"/>
    <property type="molecule type" value="Transcribed_RNA"/>
</dbReference>
<keyword evidence="1" id="KW-1015">Disulfide bond</keyword>
<dbReference type="PROSITE" id="PS50240">
    <property type="entry name" value="TRYPSIN_DOM"/>
    <property type="match status" value="1"/>
</dbReference>
<dbReference type="PRINTS" id="PR00722">
    <property type="entry name" value="CHYMOTRYPSIN"/>
</dbReference>
<dbReference type="Pfam" id="PF00089">
    <property type="entry name" value="Trypsin"/>
    <property type="match status" value="1"/>
</dbReference>
<accession>A0A1B6MDM9</accession>
<dbReference type="Gene3D" id="2.40.10.10">
    <property type="entry name" value="Trypsin-like serine proteases"/>
    <property type="match status" value="2"/>
</dbReference>
<dbReference type="AlphaFoldDB" id="A0A1B6MDM9"/>
<dbReference type="SMART" id="SM00020">
    <property type="entry name" value="Tryp_SPc"/>
    <property type="match status" value="1"/>
</dbReference>
<feature type="non-terminal residue" evidence="3">
    <location>
        <position position="1"/>
    </location>
</feature>
<dbReference type="PROSITE" id="PS00134">
    <property type="entry name" value="TRYPSIN_HIS"/>
    <property type="match status" value="1"/>
</dbReference>
<dbReference type="GO" id="GO:0006508">
    <property type="term" value="P:proteolysis"/>
    <property type="evidence" value="ECO:0007669"/>
    <property type="project" value="InterPro"/>
</dbReference>
<evidence type="ECO:0000256" key="1">
    <source>
        <dbReference type="ARBA" id="ARBA00023157"/>
    </source>
</evidence>